<sequence length="211" mass="23288">MATATTTKKTITATTTVDATEKPETDLRITEQADEIAELKAQIALLMNMQKVSAQTAPVEPAPKKKKNVTIINLFAGGLTVKGNSYYHFDKQFDKRAFSEAEATAIVNNMPNAAREGIFYITDAQFVEDNDLSDAYENMIDDVKMRTILSLDANSVLVLYKNANDAQKAIIENMIVKGRLNGEALDANILVELGKITGKNYMEIEKMDKEG</sequence>
<evidence type="ECO:0000313" key="1">
    <source>
        <dbReference type="EMBL" id="DAF50421.1"/>
    </source>
</evidence>
<organism evidence="1">
    <name type="scientific">Siphoviridae sp. ctBCr48</name>
    <dbReference type="NCBI Taxonomy" id="2827802"/>
    <lineage>
        <taxon>Viruses</taxon>
        <taxon>Duplodnaviria</taxon>
        <taxon>Heunggongvirae</taxon>
        <taxon>Uroviricota</taxon>
        <taxon>Caudoviricetes</taxon>
    </lineage>
</organism>
<dbReference type="EMBL" id="BK032595">
    <property type="protein sequence ID" value="DAF50421.1"/>
    <property type="molecule type" value="Genomic_DNA"/>
</dbReference>
<name>A0A8S5SHE3_9CAUD</name>
<reference evidence="1" key="1">
    <citation type="journal article" date="2021" name="Proc. Natl. Acad. Sci. U.S.A.">
        <title>A Catalog of Tens of Thousands of Viruses from Human Metagenomes Reveals Hidden Associations with Chronic Diseases.</title>
        <authorList>
            <person name="Tisza M.J."/>
            <person name="Buck C.B."/>
        </authorList>
    </citation>
    <scope>NUCLEOTIDE SEQUENCE</scope>
    <source>
        <strain evidence="1">CtBCr48</strain>
    </source>
</reference>
<protein>
    <submittedName>
        <fullName evidence="1">Uncharacterized protein</fullName>
    </submittedName>
</protein>
<accession>A0A8S5SHE3</accession>
<proteinExistence type="predicted"/>